<dbReference type="Pfam" id="PF20415">
    <property type="entry name" value="DUF6699"/>
    <property type="match status" value="1"/>
</dbReference>
<dbReference type="InParanoid" id="A0A409VT10"/>
<keyword evidence="4" id="KW-1185">Reference proteome</keyword>
<name>A0A409VT10_PSICY</name>
<gene>
    <name evidence="3" type="ORF">CVT25_004638</name>
</gene>
<proteinExistence type="predicted"/>
<feature type="domain" description="DUF6699" evidence="2">
    <location>
        <begin position="67"/>
        <end position="197"/>
    </location>
</feature>
<reference evidence="3 4" key="1">
    <citation type="journal article" date="2018" name="Evol. Lett.">
        <title>Horizontal gene cluster transfer increased hallucinogenic mushroom diversity.</title>
        <authorList>
            <person name="Reynolds H.T."/>
            <person name="Vijayakumar V."/>
            <person name="Gluck-Thaler E."/>
            <person name="Korotkin H.B."/>
            <person name="Matheny P.B."/>
            <person name="Slot J.C."/>
        </authorList>
    </citation>
    <scope>NUCLEOTIDE SEQUENCE [LARGE SCALE GENOMIC DNA]</scope>
    <source>
        <strain evidence="3 4">2631</strain>
    </source>
</reference>
<accession>A0A409VT10</accession>
<dbReference type="AlphaFoldDB" id="A0A409VT10"/>
<dbReference type="Proteomes" id="UP000283269">
    <property type="component" value="Unassembled WGS sequence"/>
</dbReference>
<sequence>MPGLKRHVHFDDNSSPTSSSSSLPSSDGPITPPPHGFGSPYHPTSLSLMESNAYVNPILATSNRSFDFDISKSPTSITYYATLSKSVWEQPATQPAAHSMVVVCDRLPWVLTILPGGNQQGYVTVWDFIHGLYSSLRQSVSKTEFSTLSPEGQDAVAMAYKNRCKYFFEASQYDAEMMKGVKRVDFLVGHSIFSGIKIGKGGRWDLMVR</sequence>
<evidence type="ECO:0000256" key="1">
    <source>
        <dbReference type="SAM" id="MobiDB-lite"/>
    </source>
</evidence>
<feature type="compositionally biased region" description="Low complexity" evidence="1">
    <location>
        <begin position="14"/>
        <end position="26"/>
    </location>
</feature>
<dbReference type="EMBL" id="NHYD01003935">
    <property type="protein sequence ID" value="PPQ69404.1"/>
    <property type="molecule type" value="Genomic_DNA"/>
</dbReference>
<dbReference type="InterPro" id="IPR046522">
    <property type="entry name" value="DUF6699"/>
</dbReference>
<protein>
    <recommendedName>
        <fullName evidence="2">DUF6699 domain-containing protein</fullName>
    </recommendedName>
</protein>
<feature type="region of interest" description="Disordered" evidence="1">
    <location>
        <begin position="1"/>
        <end position="37"/>
    </location>
</feature>
<evidence type="ECO:0000313" key="4">
    <source>
        <dbReference type="Proteomes" id="UP000283269"/>
    </source>
</evidence>
<dbReference type="OrthoDB" id="3265169at2759"/>
<evidence type="ECO:0000313" key="3">
    <source>
        <dbReference type="EMBL" id="PPQ69404.1"/>
    </source>
</evidence>
<comment type="caution">
    <text evidence="3">The sequence shown here is derived from an EMBL/GenBank/DDBJ whole genome shotgun (WGS) entry which is preliminary data.</text>
</comment>
<organism evidence="3 4">
    <name type="scientific">Psilocybe cyanescens</name>
    <dbReference type="NCBI Taxonomy" id="93625"/>
    <lineage>
        <taxon>Eukaryota</taxon>
        <taxon>Fungi</taxon>
        <taxon>Dikarya</taxon>
        <taxon>Basidiomycota</taxon>
        <taxon>Agaricomycotina</taxon>
        <taxon>Agaricomycetes</taxon>
        <taxon>Agaricomycetidae</taxon>
        <taxon>Agaricales</taxon>
        <taxon>Agaricineae</taxon>
        <taxon>Strophariaceae</taxon>
        <taxon>Psilocybe</taxon>
    </lineage>
</organism>
<evidence type="ECO:0000259" key="2">
    <source>
        <dbReference type="Pfam" id="PF20415"/>
    </source>
</evidence>